<keyword evidence="6 8" id="KW-0804">Transcription</keyword>
<comment type="similarity">
    <text evidence="1">In the N-terminal section; belongs to the RNA polymerase beta chain family.</text>
</comment>
<dbReference type="PANTHER" id="PTHR20856">
    <property type="entry name" value="DNA-DIRECTED RNA POLYMERASE I SUBUNIT 2"/>
    <property type="match status" value="1"/>
</dbReference>
<feature type="domain" description="RNA polymerase Rpb2" evidence="16">
    <location>
        <begin position="533"/>
        <end position="601"/>
    </location>
</feature>
<dbReference type="InterPro" id="IPR007644">
    <property type="entry name" value="RNA_pol_bsu_protrusion"/>
</dbReference>
<dbReference type="HAMAP" id="MF_01321">
    <property type="entry name" value="RNApol_bact_RpoB"/>
    <property type="match status" value="1"/>
</dbReference>
<comment type="subunit">
    <text evidence="8 10">The RNAP catalytic core consists of 2 alpha, 1 beta, 1 beta' and 1 omega subunit. When a sigma factor is associated with the core the holoenzyme is formed, which can initiate transcription.</text>
</comment>
<dbReference type="InterPro" id="IPR007645">
    <property type="entry name" value="RNA_pol_Rpb2_3"/>
</dbReference>
<evidence type="ECO:0000259" key="14">
    <source>
        <dbReference type="Pfam" id="PF04561"/>
    </source>
</evidence>
<dbReference type="Gene3D" id="3.90.1800.10">
    <property type="entry name" value="RNA polymerase alpha subunit dimerisation domain"/>
    <property type="match status" value="1"/>
</dbReference>
<dbReference type="InterPro" id="IPR007120">
    <property type="entry name" value="DNA-dir_RNAP_su2_dom"/>
</dbReference>
<dbReference type="Pfam" id="PF04561">
    <property type="entry name" value="RNA_pol_Rpb2_2"/>
    <property type="match status" value="2"/>
</dbReference>
<evidence type="ECO:0000256" key="5">
    <source>
        <dbReference type="ARBA" id="ARBA00022695"/>
    </source>
</evidence>
<proteinExistence type="inferred from homology"/>
<dbReference type="FunFam" id="2.40.50.100:FF:000006">
    <property type="entry name" value="DNA-directed RNA polymerase subunit beta"/>
    <property type="match status" value="1"/>
</dbReference>
<name>A0A0M6YJY1_9RHOB</name>
<dbReference type="EC" id="2.7.7.6" evidence="8 10"/>
<dbReference type="CDD" id="cd00653">
    <property type="entry name" value="RNA_pol_B_RPB2"/>
    <property type="match status" value="1"/>
</dbReference>
<evidence type="ECO:0000313" key="18">
    <source>
        <dbReference type="EMBL" id="CTQ50224.1"/>
    </source>
</evidence>
<evidence type="ECO:0000259" key="15">
    <source>
        <dbReference type="Pfam" id="PF04563"/>
    </source>
</evidence>
<gene>
    <name evidence="8 18" type="primary">rpoB</name>
    <name evidence="18" type="ORF">JDO7802_02243</name>
</gene>
<dbReference type="Pfam" id="PF00562">
    <property type="entry name" value="RNA_pol_Rpb2_6"/>
    <property type="match status" value="1"/>
</dbReference>
<dbReference type="Proteomes" id="UP000049222">
    <property type="component" value="Unassembled WGS sequence"/>
</dbReference>
<dbReference type="InterPro" id="IPR037034">
    <property type="entry name" value="RNA_pol_Rpb2_2_sf"/>
</dbReference>
<feature type="domain" description="RNA polymerase Rpb2" evidence="14">
    <location>
        <begin position="365"/>
        <end position="474"/>
    </location>
</feature>
<dbReference type="NCBIfam" id="TIGR02013">
    <property type="entry name" value="rpoB"/>
    <property type="match status" value="1"/>
</dbReference>
<dbReference type="Gene3D" id="2.40.50.100">
    <property type="match status" value="1"/>
</dbReference>
<organism evidence="18 19">
    <name type="scientific">Jannaschia donghaensis</name>
    <dbReference type="NCBI Taxonomy" id="420998"/>
    <lineage>
        <taxon>Bacteria</taxon>
        <taxon>Pseudomonadati</taxon>
        <taxon>Pseudomonadota</taxon>
        <taxon>Alphaproteobacteria</taxon>
        <taxon>Rhodobacterales</taxon>
        <taxon>Roseobacteraceae</taxon>
        <taxon>Jannaschia</taxon>
    </lineage>
</organism>
<evidence type="ECO:0000256" key="8">
    <source>
        <dbReference type="HAMAP-Rule" id="MF_01321"/>
    </source>
</evidence>
<comment type="catalytic activity">
    <reaction evidence="7 8 10">
        <text>RNA(n) + a ribonucleoside 5'-triphosphate = RNA(n+1) + diphosphate</text>
        <dbReference type="Rhea" id="RHEA:21248"/>
        <dbReference type="Rhea" id="RHEA-COMP:14527"/>
        <dbReference type="Rhea" id="RHEA-COMP:17342"/>
        <dbReference type="ChEBI" id="CHEBI:33019"/>
        <dbReference type="ChEBI" id="CHEBI:61557"/>
        <dbReference type="ChEBI" id="CHEBI:140395"/>
        <dbReference type="EC" id="2.7.7.6"/>
    </reaction>
</comment>
<dbReference type="Pfam" id="PF04563">
    <property type="entry name" value="RNA_pol_Rpb2_1"/>
    <property type="match status" value="1"/>
</dbReference>
<dbReference type="InterPro" id="IPR010243">
    <property type="entry name" value="RNA_pol_bsu_bac"/>
</dbReference>
<dbReference type="GO" id="GO:0032549">
    <property type="term" value="F:ribonucleoside binding"/>
    <property type="evidence" value="ECO:0007669"/>
    <property type="project" value="InterPro"/>
</dbReference>
<dbReference type="Gene3D" id="2.40.270.10">
    <property type="entry name" value="DNA-directed RNA polymerase, subunit 2, domain 6"/>
    <property type="match status" value="1"/>
</dbReference>
<evidence type="ECO:0000256" key="4">
    <source>
        <dbReference type="ARBA" id="ARBA00022679"/>
    </source>
</evidence>
<dbReference type="GO" id="GO:0003899">
    <property type="term" value="F:DNA-directed RNA polymerase activity"/>
    <property type="evidence" value="ECO:0007669"/>
    <property type="project" value="UniProtKB-UniRule"/>
</dbReference>
<dbReference type="InterPro" id="IPR019462">
    <property type="entry name" value="DNA-dir_RNA_pol_bsu_external_1"/>
</dbReference>
<keyword evidence="5 8" id="KW-0548">Nucleotidyltransferase</keyword>
<dbReference type="Gene3D" id="2.40.50.150">
    <property type="match status" value="1"/>
</dbReference>
<feature type="coiled-coil region" evidence="11">
    <location>
        <begin position="1040"/>
        <end position="1067"/>
    </location>
</feature>
<keyword evidence="11" id="KW-0175">Coiled coil</keyword>
<dbReference type="InterPro" id="IPR007121">
    <property type="entry name" value="RNA_pol_bsu_CS"/>
</dbReference>
<dbReference type="InterPro" id="IPR007641">
    <property type="entry name" value="RNA_pol_Rpb2_7"/>
</dbReference>
<reference evidence="18 19" key="1">
    <citation type="submission" date="2015-07" db="EMBL/GenBank/DDBJ databases">
        <authorList>
            <person name="Noorani M."/>
        </authorList>
    </citation>
    <scope>NUCLEOTIDE SEQUENCE [LARGE SCALE GENOMIC DNA]</scope>
    <source>
        <strain evidence="18 19">CECT 7802</strain>
    </source>
</reference>
<dbReference type="Gene3D" id="3.90.1110.10">
    <property type="entry name" value="RNA polymerase Rpb2, domain 2"/>
    <property type="match status" value="1"/>
</dbReference>
<keyword evidence="19" id="KW-1185">Reference proteome</keyword>
<dbReference type="GO" id="GO:0000428">
    <property type="term" value="C:DNA-directed RNA polymerase complex"/>
    <property type="evidence" value="ECO:0007669"/>
    <property type="project" value="UniProtKB-KW"/>
</dbReference>
<dbReference type="GO" id="GO:0006351">
    <property type="term" value="P:DNA-templated transcription"/>
    <property type="evidence" value="ECO:0007669"/>
    <property type="project" value="UniProtKB-UniRule"/>
</dbReference>
<keyword evidence="4 8" id="KW-0808">Transferase</keyword>
<dbReference type="NCBIfam" id="NF001616">
    <property type="entry name" value="PRK00405.1"/>
    <property type="match status" value="1"/>
</dbReference>
<dbReference type="Pfam" id="PF04560">
    <property type="entry name" value="RNA_pol_Rpb2_7"/>
    <property type="match status" value="1"/>
</dbReference>
<comment type="function">
    <text evidence="8 10">DNA-dependent RNA polymerase catalyzes the transcription of DNA into RNA using the four ribonucleoside triphosphates as substrates.</text>
</comment>
<evidence type="ECO:0000256" key="7">
    <source>
        <dbReference type="ARBA" id="ARBA00048552"/>
    </source>
</evidence>
<evidence type="ECO:0000256" key="3">
    <source>
        <dbReference type="ARBA" id="ARBA00022478"/>
    </source>
</evidence>
<dbReference type="Pfam" id="PF10385">
    <property type="entry name" value="RNA_pol_Rpb2_45"/>
    <property type="match status" value="1"/>
</dbReference>
<sequence length="1379" mass="153847">MAQTQTSSKRIRRYYGKLEEVLQMPNLIEVQKSSYDLFLKSGDQAEPSEGEGLMGTFQSVFPIKDFNETAVLEFVKYELEEPKYDVEECQQRDMTYAAPLKVTLRLIVFDIDEDTSAKSVKDIKEQDVFMGDMPLMTKNGTFIVNGTERVIVSQMHRSPGVFFDHDKGKTHSSGKLLFACRIIPYRGSWLDFEFDAKDLVFCRIDRRRKLPVTTLLYALGMDQEGIMNAYYDTVDFTLKKNEGWSTKFFPERYTGTRPAMDIVDADSGEVVMEAGKKVTPRQVKKLRDDDKVGQILVPFDAIVGKFAARDIIDEETGAIYAEAGDELTWELDKEGEVSGGTLKELLDAGVTDIPVLDIDNVTVGAYMRNTMAADKNMGRETALMDIYRVMRPGEPPTVDAAQNLFDQLFRDSERYDLSAVGRVKMNMRLALDAEDTVRTLRDDDILACIKALVELRDGRGDIDDIDHLGNRRVRSVGELMENQYRVGLLRMERAIKERMSSVEIDTVMPQDLINAKPAAAAVREFFGSSQLSQFMDQTNPLSEVTHKRRLSALGPGGLTRERAGFEVRDVHPTHYGRMCPIETPEGPNIGLINSLATYARVNKYGFIETPYRKVVDGQVTEDVQYMSATEEMRHTVAQANAQLTSDMRFQNELVSTRQSGDYMLQSRDNVDLIDVSPKQLVSVAAALIPFLENDDANRALMGSNMQRQAVPLLRADAPFVGTGMEEVVARDSGAAIMARRGGVIDQVDAERIVVRATEDLALGDAGVDIYRLRKFQRSNQNTCINQRPLVKVGDAVVKNEVLADGPSTDMGELALGKNVIVAFMPWNGYNYEDSILISERISRDDVFTSIHIEEFEVAARDTKLGPEEITRDIPNVGEEALRNLDEAGIVYIGADVEPGDILVGKITPKGESPMTPEEKLLRAIFGEKASDVRDTSLRVKPGDYGTVVEVRVFNRHGVEKDERALQIERELVERLARDRDDEREILDRNIYARLRGMIEGQVGVKGPKGFKPGAVVSDETLSPLSFGQWWQIALEDEESAKQVEALNEQYEIQKRALEARFEDKVEKVRRGDDLPPGVMKMVKVFIAVKRKLQPGDKMAGRHGNKGVISKVVPMEDMPFLADGTPVDFCLNPLGVPSRMNVGQILETHMGWAARGLGLKIDEALDEYRRSGDMTPVREAMRIAYGEEAYEEAMADMGEDQLLEYAGNVTAGVPIATPVFDGAKEGDVNDALTRAGFDTSGQSDLFDGRTGEKFSRQVTVGVKYLLKLHHLVDDKIHARSTGPYSLVTQQPLGGKAQFGGQRFGEMEVWALEAYGAAYTLQEMLTVKSDDVAGRTKVYESIVKGEDNFEAGVPESFNVLVKEVRGLGLNMELLDAEDETE</sequence>
<dbReference type="Pfam" id="PF04565">
    <property type="entry name" value="RNA_pol_Rpb2_3"/>
    <property type="match status" value="1"/>
</dbReference>
<feature type="domain" description="DNA-directed RNA polymerase beta subunit external 1" evidence="17">
    <location>
        <begin position="611"/>
        <end position="676"/>
    </location>
</feature>
<evidence type="ECO:0000259" key="12">
    <source>
        <dbReference type="Pfam" id="PF00562"/>
    </source>
</evidence>
<dbReference type="InterPro" id="IPR007642">
    <property type="entry name" value="RNA_pol_Rpb2_2"/>
</dbReference>
<dbReference type="Gene3D" id="3.90.1100.10">
    <property type="match status" value="2"/>
</dbReference>
<dbReference type="FunFam" id="3.90.1800.10:FF:000001">
    <property type="entry name" value="DNA-directed RNA polymerase subunit beta"/>
    <property type="match status" value="1"/>
</dbReference>
<protein>
    <recommendedName>
        <fullName evidence="8 10">DNA-directed RNA polymerase subunit beta</fullName>
        <shortName evidence="8">RNAP subunit beta</shortName>
        <ecNumber evidence="8 10">2.7.7.6</ecNumber>
    </recommendedName>
    <alternativeName>
        <fullName evidence="8">RNA polymerase subunit beta</fullName>
    </alternativeName>
    <alternativeName>
        <fullName evidence="8">Transcriptase subunit beta</fullName>
    </alternativeName>
</protein>
<evidence type="ECO:0000259" key="13">
    <source>
        <dbReference type="Pfam" id="PF04560"/>
    </source>
</evidence>
<dbReference type="InterPro" id="IPR042107">
    <property type="entry name" value="DNA-dir_RNA_pol_bsu_ext_1_sf"/>
</dbReference>
<dbReference type="EMBL" id="CXSU01000012">
    <property type="protein sequence ID" value="CTQ50224.1"/>
    <property type="molecule type" value="Genomic_DNA"/>
</dbReference>
<evidence type="ECO:0000256" key="11">
    <source>
        <dbReference type="SAM" id="Coils"/>
    </source>
</evidence>
<evidence type="ECO:0000256" key="9">
    <source>
        <dbReference type="RuleBase" id="RU000434"/>
    </source>
</evidence>
<feature type="domain" description="RNA polymerase Rpb2" evidence="14">
    <location>
        <begin position="179"/>
        <end position="228"/>
    </location>
</feature>
<feature type="domain" description="RNA polymerase beta subunit protrusion" evidence="15">
    <location>
        <begin position="27"/>
        <end position="517"/>
    </location>
</feature>
<feature type="domain" description="DNA-directed RNA polymerase subunit 2 hybrid-binding" evidence="12">
    <location>
        <begin position="737"/>
        <end position="1296"/>
    </location>
</feature>
<dbReference type="InterPro" id="IPR015712">
    <property type="entry name" value="DNA-dir_RNA_pol_su2"/>
</dbReference>
<feature type="domain" description="RNA polymerase Rpb2" evidence="13">
    <location>
        <begin position="1298"/>
        <end position="1372"/>
    </location>
</feature>
<dbReference type="InterPro" id="IPR014724">
    <property type="entry name" value="RNA_pol_RPB2_OB-fold"/>
</dbReference>
<comment type="similarity">
    <text evidence="2">In the C-terminal section; belongs to the RNA polymerase beta' chain family.</text>
</comment>
<evidence type="ECO:0000313" key="19">
    <source>
        <dbReference type="Proteomes" id="UP000049222"/>
    </source>
</evidence>
<evidence type="ECO:0000256" key="1">
    <source>
        <dbReference type="ARBA" id="ARBA00007616"/>
    </source>
</evidence>
<evidence type="ECO:0000256" key="6">
    <source>
        <dbReference type="ARBA" id="ARBA00023163"/>
    </source>
</evidence>
<evidence type="ECO:0000259" key="17">
    <source>
        <dbReference type="Pfam" id="PF10385"/>
    </source>
</evidence>
<dbReference type="InterPro" id="IPR037033">
    <property type="entry name" value="DNA-dir_RNAP_su2_hyb_sf"/>
</dbReference>
<dbReference type="Gene3D" id="2.30.150.10">
    <property type="entry name" value="DNA-directed RNA polymerase, beta subunit, external 1 domain"/>
    <property type="match status" value="1"/>
</dbReference>
<comment type="similarity">
    <text evidence="8 9">Belongs to the RNA polymerase beta chain family.</text>
</comment>
<keyword evidence="3 8" id="KW-0240">DNA-directed RNA polymerase</keyword>
<dbReference type="RefSeq" id="WP_055085569.1">
    <property type="nucleotide sequence ID" value="NZ_CXSU01000012.1"/>
</dbReference>
<dbReference type="SUPFAM" id="SSF64484">
    <property type="entry name" value="beta and beta-prime subunits of DNA dependent RNA-polymerase"/>
    <property type="match status" value="1"/>
</dbReference>
<dbReference type="GO" id="GO:0003677">
    <property type="term" value="F:DNA binding"/>
    <property type="evidence" value="ECO:0007669"/>
    <property type="project" value="UniProtKB-UniRule"/>
</dbReference>
<evidence type="ECO:0000259" key="16">
    <source>
        <dbReference type="Pfam" id="PF04565"/>
    </source>
</evidence>
<accession>A0A0M6YJY1</accession>
<dbReference type="OrthoDB" id="9803954at2"/>
<dbReference type="STRING" id="420998.JDO7802_02243"/>
<dbReference type="PROSITE" id="PS01166">
    <property type="entry name" value="RNA_POL_BETA"/>
    <property type="match status" value="1"/>
</dbReference>
<evidence type="ECO:0000256" key="10">
    <source>
        <dbReference type="RuleBase" id="RU363031"/>
    </source>
</evidence>
<evidence type="ECO:0000256" key="2">
    <source>
        <dbReference type="ARBA" id="ARBA00009839"/>
    </source>
</evidence>